<dbReference type="FunFam" id="3.20.20.10:FF:000002">
    <property type="entry name" value="Alanine racemase"/>
    <property type="match status" value="1"/>
</dbReference>
<dbReference type="SUPFAM" id="SSF51419">
    <property type="entry name" value="PLP-binding barrel"/>
    <property type="match status" value="1"/>
</dbReference>
<dbReference type="EMBL" id="JAJEPU010000060">
    <property type="protein sequence ID" value="MCC2165884.1"/>
    <property type="molecule type" value="Genomic_DNA"/>
</dbReference>
<evidence type="ECO:0000313" key="8">
    <source>
        <dbReference type="EMBL" id="MCC2165884.1"/>
    </source>
</evidence>
<dbReference type="RefSeq" id="WP_308452075.1">
    <property type="nucleotide sequence ID" value="NZ_JAJEPU010000060.1"/>
</dbReference>
<dbReference type="GO" id="GO:0030632">
    <property type="term" value="P:D-alanine biosynthetic process"/>
    <property type="evidence" value="ECO:0007669"/>
    <property type="project" value="UniProtKB-UniRule"/>
</dbReference>
<reference evidence="8" key="1">
    <citation type="submission" date="2021-10" db="EMBL/GenBank/DDBJ databases">
        <title>Anaerobic single-cell dispensing facilitates the cultivation of human gut bacteria.</title>
        <authorList>
            <person name="Afrizal A."/>
        </authorList>
    </citation>
    <scope>NUCLEOTIDE SEQUENCE</scope>
    <source>
        <strain evidence="8">CLA-AA-H274</strain>
    </source>
</reference>
<dbReference type="Pfam" id="PF00842">
    <property type="entry name" value="Ala_racemase_C"/>
    <property type="match status" value="1"/>
</dbReference>
<dbReference type="PANTHER" id="PTHR30511">
    <property type="entry name" value="ALANINE RACEMASE"/>
    <property type="match status" value="1"/>
</dbReference>
<protein>
    <recommendedName>
        <fullName evidence="4">Alanine racemase</fullName>
        <ecNumber evidence="4">5.1.1.1</ecNumber>
    </recommendedName>
</protein>
<dbReference type="Gene3D" id="3.20.20.10">
    <property type="entry name" value="Alanine racemase"/>
    <property type="match status" value="1"/>
</dbReference>
<evidence type="ECO:0000256" key="5">
    <source>
        <dbReference type="PIRSR" id="PIRSR600821-50"/>
    </source>
</evidence>
<evidence type="ECO:0000256" key="3">
    <source>
        <dbReference type="ARBA" id="ARBA00023235"/>
    </source>
</evidence>
<dbReference type="InterPro" id="IPR000821">
    <property type="entry name" value="Ala_racemase"/>
</dbReference>
<dbReference type="SMART" id="SM01005">
    <property type="entry name" value="Ala_racemase_C"/>
    <property type="match status" value="1"/>
</dbReference>
<dbReference type="NCBIfam" id="TIGR00492">
    <property type="entry name" value="alr"/>
    <property type="match status" value="1"/>
</dbReference>
<dbReference type="InterPro" id="IPR001608">
    <property type="entry name" value="Ala_racemase_N"/>
</dbReference>
<dbReference type="Pfam" id="PF01168">
    <property type="entry name" value="Ala_racemase_N"/>
    <property type="match status" value="1"/>
</dbReference>
<dbReference type="AlphaFoldDB" id="A0AAE3AQB6"/>
<dbReference type="Proteomes" id="UP001198962">
    <property type="component" value="Unassembled WGS sequence"/>
</dbReference>
<feature type="domain" description="Alanine racemase C-terminal" evidence="7">
    <location>
        <begin position="245"/>
        <end position="373"/>
    </location>
</feature>
<evidence type="ECO:0000259" key="7">
    <source>
        <dbReference type="SMART" id="SM01005"/>
    </source>
</evidence>
<evidence type="ECO:0000313" key="9">
    <source>
        <dbReference type="Proteomes" id="UP001198962"/>
    </source>
</evidence>
<sequence length="394" mass="43964">MKMYTRVWAPIDLDAVVYNMESMKKNLNPGTEMVGVVKTDGYGHGAVPIAKVIDPFVAGYAVATPEEAYVLRRHGIAKWILVLGVSHESQYEEMIRQQVRPSIFTMEQAKPFSETAQRLGVKAPIHFALDTGMGRIGMTPDEKGADLAKAIADLPGIETEGLFTHFARADEADREATIRQYERYQHFCDLLKERGVEIPLRHCSNSAAIIDFKEMHMGLVRAGISIYGMYPSDEVNKDAVPLRPVMSLKSRITYVKEMVPGQEISYGGLYKVTKPMRVATVPVGYGDGYPRSLTGKGMVLIAGKRVPILGRICMDQFMVDVSEIPEAKVDTEVTLIGEDGNDRISMEEVADWCGGFHYEISCDLGKRIPRVYLKDGKVIGTKDYFDDHYEGFTM</sequence>
<dbReference type="Gene3D" id="2.40.37.10">
    <property type="entry name" value="Lyase, Ornithine Decarboxylase, Chain A, domain 1"/>
    <property type="match status" value="1"/>
</dbReference>
<keyword evidence="2 4" id="KW-0663">Pyridoxal phosphate</keyword>
<evidence type="ECO:0000256" key="1">
    <source>
        <dbReference type="ARBA" id="ARBA00001933"/>
    </source>
</evidence>
<dbReference type="CDD" id="cd00430">
    <property type="entry name" value="PLPDE_III_AR"/>
    <property type="match status" value="1"/>
</dbReference>
<dbReference type="GO" id="GO:0030170">
    <property type="term" value="F:pyridoxal phosphate binding"/>
    <property type="evidence" value="ECO:0007669"/>
    <property type="project" value="UniProtKB-UniRule"/>
</dbReference>
<organism evidence="8 9">
    <name type="scientific">Brotaphodocola catenula</name>
    <dbReference type="NCBI Taxonomy" id="2885361"/>
    <lineage>
        <taxon>Bacteria</taxon>
        <taxon>Bacillati</taxon>
        <taxon>Bacillota</taxon>
        <taxon>Clostridia</taxon>
        <taxon>Lachnospirales</taxon>
        <taxon>Lachnospiraceae</taxon>
        <taxon>Brotaphodocola</taxon>
    </lineage>
</organism>
<dbReference type="GO" id="GO:0005829">
    <property type="term" value="C:cytosol"/>
    <property type="evidence" value="ECO:0007669"/>
    <property type="project" value="TreeGrafter"/>
</dbReference>
<comment type="similarity">
    <text evidence="4">Belongs to the alanine racemase family.</text>
</comment>
<comment type="caution">
    <text evidence="8">The sequence shown here is derived from an EMBL/GenBank/DDBJ whole genome shotgun (WGS) entry which is preliminary data.</text>
</comment>
<comment type="pathway">
    <text evidence="4">Amino-acid biosynthesis; D-alanine biosynthesis; D-alanine from L-alanine: step 1/1.</text>
</comment>
<feature type="binding site" evidence="4 6">
    <location>
        <position position="135"/>
    </location>
    <ligand>
        <name>substrate</name>
    </ligand>
</feature>
<evidence type="ECO:0000256" key="4">
    <source>
        <dbReference type="HAMAP-Rule" id="MF_01201"/>
    </source>
</evidence>
<dbReference type="PRINTS" id="PR00992">
    <property type="entry name" value="ALARACEMASE"/>
</dbReference>
<name>A0AAE3AQB6_9FIRM</name>
<keyword evidence="9" id="KW-1185">Reference proteome</keyword>
<feature type="binding site" evidence="4 6">
    <location>
        <position position="314"/>
    </location>
    <ligand>
        <name>substrate</name>
    </ligand>
</feature>
<feature type="modified residue" description="N6-(pyridoxal phosphate)lysine" evidence="4 5">
    <location>
        <position position="38"/>
    </location>
</feature>
<evidence type="ECO:0000256" key="2">
    <source>
        <dbReference type="ARBA" id="ARBA00022898"/>
    </source>
</evidence>
<dbReference type="EC" id="5.1.1.1" evidence="4"/>
<dbReference type="InterPro" id="IPR009006">
    <property type="entry name" value="Ala_racemase/Decarboxylase_C"/>
</dbReference>
<proteinExistence type="inferred from homology"/>
<feature type="active site" description="Proton acceptor; specific for D-alanine" evidence="4">
    <location>
        <position position="38"/>
    </location>
</feature>
<dbReference type="InterPro" id="IPR029066">
    <property type="entry name" value="PLP-binding_barrel"/>
</dbReference>
<comment type="function">
    <text evidence="4">Catalyzes the interconversion of L-alanine and D-alanine. May also act on other amino acids.</text>
</comment>
<feature type="active site" description="Proton acceptor; specific for L-alanine" evidence="4">
    <location>
        <position position="266"/>
    </location>
</feature>
<keyword evidence="3 4" id="KW-0413">Isomerase</keyword>
<accession>A0AAE3AQB6</accession>
<comment type="cofactor">
    <cofactor evidence="1 4 5">
        <name>pyridoxal 5'-phosphate</name>
        <dbReference type="ChEBI" id="CHEBI:597326"/>
    </cofactor>
</comment>
<dbReference type="GO" id="GO:0008784">
    <property type="term" value="F:alanine racemase activity"/>
    <property type="evidence" value="ECO:0007669"/>
    <property type="project" value="UniProtKB-UniRule"/>
</dbReference>
<dbReference type="InterPro" id="IPR011079">
    <property type="entry name" value="Ala_racemase_C"/>
</dbReference>
<dbReference type="PANTHER" id="PTHR30511:SF0">
    <property type="entry name" value="ALANINE RACEMASE, CATABOLIC-RELATED"/>
    <property type="match status" value="1"/>
</dbReference>
<evidence type="ECO:0000256" key="6">
    <source>
        <dbReference type="PIRSR" id="PIRSR600821-52"/>
    </source>
</evidence>
<dbReference type="HAMAP" id="MF_01201">
    <property type="entry name" value="Ala_racemase"/>
    <property type="match status" value="1"/>
</dbReference>
<gene>
    <name evidence="8" type="primary">alr</name>
    <name evidence="8" type="ORF">LKD32_13565</name>
</gene>
<dbReference type="SUPFAM" id="SSF50621">
    <property type="entry name" value="Alanine racemase C-terminal domain-like"/>
    <property type="match status" value="1"/>
</dbReference>
<comment type="catalytic activity">
    <reaction evidence="4">
        <text>L-alanine = D-alanine</text>
        <dbReference type="Rhea" id="RHEA:20249"/>
        <dbReference type="ChEBI" id="CHEBI:57416"/>
        <dbReference type="ChEBI" id="CHEBI:57972"/>
        <dbReference type="EC" id="5.1.1.1"/>
    </reaction>
</comment>